<sequence>MKILSKQNNSRMCVICGLDNPYGVQAPFYEMEDGSVMSAFCYRAEHQSYPGRVHGGLITAMLDELGCRAFWVEHPEALAVTLSLTTKYRKPVPYGVELRGRGQVLRATARFIESQAQILDLEGQVLAEAHIKYLHLPTEKITQADYHEEMCYANPDGRREM</sequence>
<dbReference type="SUPFAM" id="SSF54637">
    <property type="entry name" value="Thioesterase/thiol ester dehydrase-isomerase"/>
    <property type="match status" value="1"/>
</dbReference>
<evidence type="ECO:0000256" key="1">
    <source>
        <dbReference type="ARBA" id="ARBA00022801"/>
    </source>
</evidence>
<dbReference type="Pfam" id="PF03061">
    <property type="entry name" value="4HBT"/>
    <property type="match status" value="1"/>
</dbReference>
<dbReference type="RefSeq" id="WP_249285706.1">
    <property type="nucleotide sequence ID" value="NZ_JACRSO010000005.1"/>
</dbReference>
<dbReference type="CDD" id="cd03443">
    <property type="entry name" value="PaaI_thioesterase"/>
    <property type="match status" value="1"/>
</dbReference>
<name>A0A926HP83_9FIRM</name>
<dbReference type="InterPro" id="IPR006683">
    <property type="entry name" value="Thioestr_dom"/>
</dbReference>
<evidence type="ECO:0000313" key="4">
    <source>
        <dbReference type="Proteomes" id="UP000654279"/>
    </source>
</evidence>
<feature type="domain" description="Thioesterase" evidence="2">
    <location>
        <begin position="51"/>
        <end position="126"/>
    </location>
</feature>
<dbReference type="InterPro" id="IPR003736">
    <property type="entry name" value="PAAI_dom"/>
</dbReference>
<dbReference type="PANTHER" id="PTHR47260:SF1">
    <property type="entry name" value="UPF0644 PROTEIN PB2B4.06"/>
    <property type="match status" value="1"/>
</dbReference>
<keyword evidence="1" id="KW-0378">Hydrolase</keyword>
<protein>
    <submittedName>
        <fullName evidence="3">PaaI family thioesterase</fullName>
    </submittedName>
</protein>
<dbReference type="Proteomes" id="UP000654279">
    <property type="component" value="Unassembled WGS sequence"/>
</dbReference>
<accession>A0A926HP83</accession>
<evidence type="ECO:0000313" key="3">
    <source>
        <dbReference type="EMBL" id="MBC8529926.1"/>
    </source>
</evidence>
<dbReference type="PANTHER" id="PTHR47260">
    <property type="entry name" value="UPF0644 PROTEIN PB2B4.06"/>
    <property type="match status" value="1"/>
</dbReference>
<gene>
    <name evidence="3" type="ORF">H8699_10850</name>
</gene>
<dbReference type="InterPro" id="IPR052061">
    <property type="entry name" value="PTE-AB_protein"/>
</dbReference>
<keyword evidence="4" id="KW-1185">Reference proteome</keyword>
<organism evidence="3 4">
    <name type="scientific">Luoshenia tenuis</name>
    <dbReference type="NCBI Taxonomy" id="2763654"/>
    <lineage>
        <taxon>Bacteria</taxon>
        <taxon>Bacillati</taxon>
        <taxon>Bacillota</taxon>
        <taxon>Clostridia</taxon>
        <taxon>Christensenellales</taxon>
        <taxon>Christensenellaceae</taxon>
        <taxon>Luoshenia</taxon>
    </lineage>
</organism>
<dbReference type="GO" id="GO:0016289">
    <property type="term" value="F:acyl-CoA hydrolase activity"/>
    <property type="evidence" value="ECO:0007669"/>
    <property type="project" value="UniProtKB-ARBA"/>
</dbReference>
<evidence type="ECO:0000259" key="2">
    <source>
        <dbReference type="Pfam" id="PF03061"/>
    </source>
</evidence>
<dbReference type="EMBL" id="JACRSO010000005">
    <property type="protein sequence ID" value="MBC8529926.1"/>
    <property type="molecule type" value="Genomic_DNA"/>
</dbReference>
<dbReference type="NCBIfam" id="TIGR00369">
    <property type="entry name" value="unchar_dom_1"/>
    <property type="match status" value="1"/>
</dbReference>
<dbReference type="InterPro" id="IPR029069">
    <property type="entry name" value="HotDog_dom_sf"/>
</dbReference>
<reference evidence="3" key="1">
    <citation type="submission" date="2020-08" db="EMBL/GenBank/DDBJ databases">
        <title>Genome public.</title>
        <authorList>
            <person name="Liu C."/>
            <person name="Sun Q."/>
        </authorList>
    </citation>
    <scope>NUCLEOTIDE SEQUENCE</scope>
    <source>
        <strain evidence="3">NSJ-44</strain>
    </source>
</reference>
<dbReference type="Gene3D" id="3.10.129.10">
    <property type="entry name" value="Hotdog Thioesterase"/>
    <property type="match status" value="1"/>
</dbReference>
<dbReference type="AlphaFoldDB" id="A0A926HP83"/>
<proteinExistence type="predicted"/>
<comment type="caution">
    <text evidence="3">The sequence shown here is derived from an EMBL/GenBank/DDBJ whole genome shotgun (WGS) entry which is preliminary data.</text>
</comment>